<dbReference type="InterPro" id="IPR050523">
    <property type="entry name" value="AKR_Detox_Biosynth"/>
</dbReference>
<dbReference type="Proteomes" id="UP001056384">
    <property type="component" value="Chromosome 6"/>
</dbReference>
<dbReference type="SUPFAM" id="SSF51430">
    <property type="entry name" value="NAD(P)-linked oxidoreductase"/>
    <property type="match status" value="1"/>
</dbReference>
<dbReference type="Pfam" id="PF00248">
    <property type="entry name" value="Aldo_ket_red"/>
    <property type="match status" value="1"/>
</dbReference>
<keyword evidence="6" id="KW-1185">Reference proteome</keyword>
<evidence type="ECO:0000256" key="3">
    <source>
        <dbReference type="ARBA" id="ARBA00038157"/>
    </source>
</evidence>
<sequence length="537" mass="59729">MAFFQPPPKPKSALGYHRVLSPSAGIKGSPLCLGTMNMGEGWKDFMGECDKDTSFALLDKFFVLVVISWILPMPTNARHPKNGWESGWKREIIATRCVATKYATGYLSHRREEFPIQSNYVGNSIKSLNLSVEASLKKLRRSYMNLLYVHWWDFTTSVEEVMQGLHVLIMAGKVLYLGVSDTPAWVVVKANEYARAHGLRPKVAGMLVLERSSGISIAPWAPLGQGRLKTAEARSGEHAGAARAAQMSEDEIKVSDALEKMATTKGASLHAVALAYLMHKTPHVFPIVGQRSVRHLGSQCRGSQSPMSVEEVHKIDDAMDFDAGFPMNFIFRGTTYRTDLTAADDSPTGLEDVAGYAKSSDGMKLVAFALSQKPTCTEQAIPTPAEVLCYDLLTQFSQTSIVEELIRIFFDNGDWYFGLLERHYFQEWFSVWRERSARGDAIHTTTYAREHLQFSALLFLTLAAAVQFVSPDISVAKLLAVLDAASRDQWSEKFGENGSQILEACSRHEPSLYTVQAALLQAFWLKTRAGERTHGTR</sequence>
<comment type="similarity">
    <text evidence="3">Belongs to the aldo/keto reductase family. Aldo/keto reductase 2 subfamily.</text>
</comment>
<dbReference type="CDD" id="cd12148">
    <property type="entry name" value="fungal_TF_MHR"/>
    <property type="match status" value="1"/>
</dbReference>
<dbReference type="PANTHER" id="PTHR43364">
    <property type="entry name" value="NADH-SPECIFIC METHYLGLYOXAL REDUCTASE-RELATED"/>
    <property type="match status" value="1"/>
</dbReference>
<keyword evidence="2" id="KW-0560">Oxidoreductase</keyword>
<evidence type="ECO:0000313" key="6">
    <source>
        <dbReference type="Proteomes" id="UP001056384"/>
    </source>
</evidence>
<name>A0A9Q9AZI1_9PEZI</name>
<reference evidence="5" key="1">
    <citation type="submission" date="2022-06" db="EMBL/GenBank/DDBJ databases">
        <title>Complete genome sequences of two strains of the flax pathogen Septoria linicola.</title>
        <authorList>
            <person name="Lapalu N."/>
            <person name="Simon A."/>
            <person name="Demenou B."/>
            <person name="Paumier D."/>
            <person name="Guillot M.-P."/>
            <person name="Gout L."/>
            <person name="Valade R."/>
        </authorList>
    </citation>
    <scope>NUCLEOTIDE SEQUENCE</scope>
    <source>
        <strain evidence="5">SE15195</strain>
    </source>
</reference>
<evidence type="ECO:0000256" key="2">
    <source>
        <dbReference type="ARBA" id="ARBA00023002"/>
    </source>
</evidence>
<dbReference type="AlphaFoldDB" id="A0A9Q9AZI1"/>
<dbReference type="PANTHER" id="PTHR43364:SF7">
    <property type="entry name" value="NADP-DEPENDENT OXIDOREDUCTASE DOMAIN-CONTAINING PROTEIN-RELATED"/>
    <property type="match status" value="1"/>
</dbReference>
<keyword evidence="1" id="KW-0521">NADP</keyword>
<dbReference type="Gene3D" id="3.20.20.100">
    <property type="entry name" value="NADP-dependent oxidoreductase domain"/>
    <property type="match status" value="1"/>
</dbReference>
<gene>
    <name evidence="5" type="ORF">Slin15195_G080510</name>
</gene>
<dbReference type="InterPro" id="IPR023210">
    <property type="entry name" value="NADP_OxRdtase_dom"/>
</dbReference>
<evidence type="ECO:0000256" key="1">
    <source>
        <dbReference type="ARBA" id="ARBA00022857"/>
    </source>
</evidence>
<feature type="domain" description="NADP-dependent oxidoreductase" evidence="4">
    <location>
        <begin position="98"/>
        <end position="318"/>
    </location>
</feature>
<dbReference type="OrthoDB" id="48988at2759"/>
<evidence type="ECO:0000313" key="5">
    <source>
        <dbReference type="EMBL" id="USW54732.1"/>
    </source>
</evidence>
<dbReference type="GO" id="GO:0016491">
    <property type="term" value="F:oxidoreductase activity"/>
    <property type="evidence" value="ECO:0007669"/>
    <property type="project" value="UniProtKB-KW"/>
</dbReference>
<accession>A0A9Q9AZI1</accession>
<protein>
    <submittedName>
        <fullName evidence="5">NADP-dependent oxidoreductase domain-containing protein</fullName>
    </submittedName>
</protein>
<dbReference type="InterPro" id="IPR036812">
    <property type="entry name" value="NAD(P)_OxRdtase_dom_sf"/>
</dbReference>
<dbReference type="EMBL" id="CP099423">
    <property type="protein sequence ID" value="USW54732.1"/>
    <property type="molecule type" value="Genomic_DNA"/>
</dbReference>
<evidence type="ECO:0000259" key="4">
    <source>
        <dbReference type="Pfam" id="PF00248"/>
    </source>
</evidence>
<organism evidence="5 6">
    <name type="scientific">Septoria linicola</name>
    <dbReference type="NCBI Taxonomy" id="215465"/>
    <lineage>
        <taxon>Eukaryota</taxon>
        <taxon>Fungi</taxon>
        <taxon>Dikarya</taxon>
        <taxon>Ascomycota</taxon>
        <taxon>Pezizomycotina</taxon>
        <taxon>Dothideomycetes</taxon>
        <taxon>Dothideomycetidae</taxon>
        <taxon>Mycosphaerellales</taxon>
        <taxon>Mycosphaerellaceae</taxon>
        <taxon>Septoria</taxon>
    </lineage>
</organism>
<proteinExistence type="inferred from homology"/>